<dbReference type="PANTHER" id="PTHR42928:SF5">
    <property type="entry name" value="BLR1237 PROTEIN"/>
    <property type="match status" value="1"/>
</dbReference>
<evidence type="ECO:0000313" key="4">
    <source>
        <dbReference type="Proteomes" id="UP000297564"/>
    </source>
</evidence>
<dbReference type="Gene3D" id="3.40.190.10">
    <property type="entry name" value="Periplasmic binding protein-like II"/>
    <property type="match status" value="1"/>
</dbReference>
<name>A0A4Z0BKG0_9BURK</name>
<sequence length="325" mass="34015">MKHPLVLRAAPLVALAVMATPALAQEAAYPNKPITVVVGYPPGGSTDLTGRAVADQLARKLGVPVVVENAGGAGGAIAAARVSKATPDGYTLLLGANNEIAINRLITPATVKYSYKDFTPVGLVASQPMVLVASPQTGVKDAAQFLATVKAAPGKFSYGSSGVGTALHLAGEMVKQQGGLFMTHIPYRGVAPLTVDLVGGALDYGVFVLSSGLPHIRSGKVVALGLTQKDRSAAAPEIPSLSESPSLKNMDIGVWFALMAPPKLPEPVLARLRTALRETLQTPEFRKKLEDSGSTIAPADVDMDRFLAQETAKYQRIVDFANIRE</sequence>
<dbReference type="InterPro" id="IPR042100">
    <property type="entry name" value="Bug_dom1"/>
</dbReference>
<comment type="caution">
    <text evidence="3">The sequence shown here is derived from an EMBL/GenBank/DDBJ whole genome shotgun (WGS) entry which is preliminary data.</text>
</comment>
<dbReference type="Gene3D" id="3.40.190.150">
    <property type="entry name" value="Bordetella uptake gene, domain 1"/>
    <property type="match status" value="1"/>
</dbReference>
<evidence type="ECO:0000256" key="1">
    <source>
        <dbReference type="ARBA" id="ARBA00006987"/>
    </source>
</evidence>
<feature type="chain" id="PRO_5021274913" evidence="2">
    <location>
        <begin position="25"/>
        <end position="325"/>
    </location>
</feature>
<organism evidence="3 4">
    <name type="scientific">Ramlibacter rhizophilus</name>
    <dbReference type="NCBI Taxonomy" id="1781167"/>
    <lineage>
        <taxon>Bacteria</taxon>
        <taxon>Pseudomonadati</taxon>
        <taxon>Pseudomonadota</taxon>
        <taxon>Betaproteobacteria</taxon>
        <taxon>Burkholderiales</taxon>
        <taxon>Comamonadaceae</taxon>
        <taxon>Ramlibacter</taxon>
    </lineage>
</organism>
<dbReference type="Proteomes" id="UP000297564">
    <property type="component" value="Unassembled WGS sequence"/>
</dbReference>
<accession>A0A4Z0BKG0</accession>
<evidence type="ECO:0000313" key="3">
    <source>
        <dbReference type="EMBL" id="TFY98574.1"/>
    </source>
</evidence>
<dbReference type="EMBL" id="SMLL01000005">
    <property type="protein sequence ID" value="TFY98574.1"/>
    <property type="molecule type" value="Genomic_DNA"/>
</dbReference>
<dbReference type="PIRSF" id="PIRSF017082">
    <property type="entry name" value="YflP"/>
    <property type="match status" value="1"/>
</dbReference>
<dbReference type="InterPro" id="IPR005064">
    <property type="entry name" value="BUG"/>
</dbReference>
<reference evidence="3 4" key="1">
    <citation type="submission" date="2019-03" db="EMBL/GenBank/DDBJ databases">
        <title>Ramlibacter rhizophilus CCTCC AB2015357, whole genome shotgun sequence.</title>
        <authorList>
            <person name="Zhang X."/>
            <person name="Feng G."/>
            <person name="Zhu H."/>
        </authorList>
    </citation>
    <scope>NUCLEOTIDE SEQUENCE [LARGE SCALE GENOMIC DNA]</scope>
    <source>
        <strain evidence="3 4">CCTCC AB2015357</strain>
    </source>
</reference>
<dbReference type="AlphaFoldDB" id="A0A4Z0BKG0"/>
<protein>
    <submittedName>
        <fullName evidence="3">Tripartite tricarboxylate transporter substrate binding protein</fullName>
    </submittedName>
</protein>
<dbReference type="PANTHER" id="PTHR42928">
    <property type="entry name" value="TRICARBOXYLATE-BINDING PROTEIN"/>
    <property type="match status" value="1"/>
</dbReference>
<comment type="similarity">
    <text evidence="1">Belongs to the UPF0065 (bug) family.</text>
</comment>
<gene>
    <name evidence="3" type="ORF">EZ242_13635</name>
</gene>
<feature type="signal peptide" evidence="2">
    <location>
        <begin position="1"/>
        <end position="24"/>
    </location>
</feature>
<proteinExistence type="inferred from homology"/>
<dbReference type="OrthoDB" id="8678477at2"/>
<keyword evidence="2" id="KW-0732">Signal</keyword>
<evidence type="ECO:0000256" key="2">
    <source>
        <dbReference type="SAM" id="SignalP"/>
    </source>
</evidence>
<dbReference type="SUPFAM" id="SSF53850">
    <property type="entry name" value="Periplasmic binding protein-like II"/>
    <property type="match status" value="1"/>
</dbReference>
<dbReference type="Pfam" id="PF03401">
    <property type="entry name" value="TctC"/>
    <property type="match status" value="1"/>
</dbReference>
<dbReference type="CDD" id="cd07012">
    <property type="entry name" value="PBP2_Bug_TTT"/>
    <property type="match status" value="1"/>
</dbReference>
<keyword evidence="4" id="KW-1185">Reference proteome</keyword>
<dbReference type="RefSeq" id="WP_135285725.1">
    <property type="nucleotide sequence ID" value="NZ_SMLL01000005.1"/>
</dbReference>